<feature type="domain" description="DUF6571" evidence="2">
    <location>
        <begin position="2"/>
        <end position="512"/>
    </location>
</feature>
<evidence type="ECO:0000313" key="3">
    <source>
        <dbReference type="EMBL" id="ERH25939.1"/>
    </source>
</evidence>
<dbReference type="Pfam" id="PF20211">
    <property type="entry name" value="DUF6571"/>
    <property type="match status" value="1"/>
</dbReference>
<comment type="caution">
    <text evidence="3">The sequence shown here is derived from an EMBL/GenBank/DDBJ whole genome shotgun (WGS) entry which is preliminary data.</text>
</comment>
<evidence type="ECO:0000256" key="1">
    <source>
        <dbReference type="SAM" id="MobiDB-lite"/>
    </source>
</evidence>
<dbReference type="EMBL" id="AWSE01000003">
    <property type="protein sequence ID" value="ERH25939.1"/>
    <property type="molecule type" value="Genomic_DNA"/>
</dbReference>
<organism evidence="3 4">
    <name type="scientific">Actinomyces johnsonii F0542</name>
    <dbReference type="NCBI Taxonomy" id="1321818"/>
    <lineage>
        <taxon>Bacteria</taxon>
        <taxon>Bacillati</taxon>
        <taxon>Actinomycetota</taxon>
        <taxon>Actinomycetes</taxon>
        <taxon>Actinomycetales</taxon>
        <taxon>Actinomycetaceae</taxon>
        <taxon>Actinomyces</taxon>
    </lineage>
</organism>
<dbReference type="RefSeq" id="WP_021608765.1">
    <property type="nucleotide sequence ID" value="NZ_KE951911.1"/>
</dbReference>
<dbReference type="Proteomes" id="UP000016536">
    <property type="component" value="Unassembled WGS sequence"/>
</dbReference>
<protein>
    <recommendedName>
        <fullName evidence="2">DUF6571 domain-containing protein</fullName>
    </recommendedName>
</protein>
<evidence type="ECO:0000259" key="2">
    <source>
        <dbReference type="Pfam" id="PF20211"/>
    </source>
</evidence>
<dbReference type="AlphaFoldDB" id="U1QWS4"/>
<accession>U1QWS4</accession>
<gene>
    <name evidence="3" type="ORF">HMPREF1979_00033</name>
</gene>
<dbReference type="HOGENOM" id="CLU_503128_0_0_11"/>
<feature type="region of interest" description="Disordered" evidence="1">
    <location>
        <begin position="271"/>
        <end position="299"/>
    </location>
</feature>
<dbReference type="PATRIC" id="fig|1321818.3.peg.28"/>
<sequence>MLDQIGQHNNNDAYSAAFVEHYGARETMKIAQNGKDVSDSKYKLAANLIARALTTWNKEKSQEISNSLVDYVKSGDRDGNGPELTFSYVLEAADVPYGKDFLVSLANGVESLAHVQMPGPGGTSVGGHVIPEGGQSGGGRLFLLNSVLTAMRSRPEAALEYAVPDPNIDPQEAYKKINDKMKLGDLGSNQEIFKKWNDNWASIMAGNADKFGYEKVDEKHPASDDAKRSALLAAAGIDWFGATNDRFISPETRSNLASVLKCYAWSVDEAASSGDKDGDVPSPASPIDTDPSDEGADKASIGLTYQPQFHADNLAKVLGAISRDQDNFSSVTESVGELNANRMAYATAQAAKGDSGALQSAMNSSSAARGFLIGAGHAENEKDAANKDARNQAVIDTVMGLTSFIPGLPETASFFENSAYSYAQNRGSAGIKDALQNNFTGNLNAAVAANSKYKAEEGGRIQIDLLCSLASGGALSKSQIEMLKKRVPNYFEGKQLTNDDIDRLSDAISNPNGVLTTEQQTSLNLAQGAYQQGYNITHKKK</sequence>
<evidence type="ECO:0000313" key="4">
    <source>
        <dbReference type="Proteomes" id="UP000016536"/>
    </source>
</evidence>
<name>U1QWS4_9ACTO</name>
<reference evidence="3 4" key="1">
    <citation type="submission" date="2013-08" db="EMBL/GenBank/DDBJ databases">
        <authorList>
            <person name="Weinstock G."/>
            <person name="Sodergren E."/>
            <person name="Wylie T."/>
            <person name="Fulton L."/>
            <person name="Fulton R."/>
            <person name="Fronick C."/>
            <person name="O'Laughlin M."/>
            <person name="Godfrey J."/>
            <person name="Miner T."/>
            <person name="Herter B."/>
            <person name="Appelbaum E."/>
            <person name="Cordes M."/>
            <person name="Lek S."/>
            <person name="Wollam A."/>
            <person name="Pepin K.H."/>
            <person name="Palsikar V.B."/>
            <person name="Mitreva M."/>
            <person name="Wilson R.K."/>
        </authorList>
    </citation>
    <scope>NUCLEOTIDE SEQUENCE [LARGE SCALE GENOMIC DNA]</scope>
    <source>
        <strain evidence="3 4">F0542</strain>
    </source>
</reference>
<keyword evidence="4" id="KW-1185">Reference proteome</keyword>
<dbReference type="InterPro" id="IPR046701">
    <property type="entry name" value="DUF6571"/>
</dbReference>
<proteinExistence type="predicted"/>